<dbReference type="Proteomes" id="UP000078572">
    <property type="component" value="Chromosome 2"/>
</dbReference>
<keyword evidence="3 4" id="KW-0378">Hydrolase</keyword>
<keyword evidence="6" id="KW-1185">Reference proteome</keyword>
<dbReference type="InterPro" id="IPR036412">
    <property type="entry name" value="HAD-like_sf"/>
</dbReference>
<dbReference type="OrthoDB" id="9814913at2"/>
<dbReference type="InterPro" id="IPR006379">
    <property type="entry name" value="HAD-SF_hydro_IIB"/>
</dbReference>
<comment type="pathway">
    <text evidence="1 4">Glycan biosynthesis; trehalose biosynthesis.</text>
</comment>
<dbReference type="EMBL" id="CP016023">
    <property type="protein sequence ID" value="ANJ74789.1"/>
    <property type="molecule type" value="Genomic_DNA"/>
</dbReference>
<keyword evidence="4" id="KW-0479">Metal-binding</keyword>
<name>A0A192A324_9RALS</name>
<gene>
    <name evidence="5" type="ORF">A9Y76_19670</name>
</gene>
<evidence type="ECO:0000313" key="5">
    <source>
        <dbReference type="EMBL" id="ANJ74789.1"/>
    </source>
</evidence>
<comment type="catalytic activity">
    <reaction evidence="4">
        <text>alpha,alpha-trehalose 6-phosphate + H2O = alpha,alpha-trehalose + phosphate</text>
        <dbReference type="Rhea" id="RHEA:23420"/>
        <dbReference type="ChEBI" id="CHEBI:15377"/>
        <dbReference type="ChEBI" id="CHEBI:16551"/>
        <dbReference type="ChEBI" id="CHEBI:43474"/>
        <dbReference type="ChEBI" id="CHEBI:58429"/>
        <dbReference type="EC" id="3.1.3.12"/>
    </reaction>
</comment>
<dbReference type="PANTHER" id="PTHR43768:SF3">
    <property type="entry name" value="TREHALOSE 6-PHOSPHATE PHOSPHATASE"/>
    <property type="match status" value="1"/>
</dbReference>
<comment type="function">
    <text evidence="4">Removes the phosphate from trehalose 6-phosphate to produce free trehalose.</text>
</comment>
<evidence type="ECO:0000256" key="3">
    <source>
        <dbReference type="ARBA" id="ARBA00022801"/>
    </source>
</evidence>
<accession>A0A192A324</accession>
<organism evidence="5 6">
    <name type="scientific">Ralstonia insidiosa</name>
    <dbReference type="NCBI Taxonomy" id="190721"/>
    <lineage>
        <taxon>Bacteria</taxon>
        <taxon>Pseudomonadati</taxon>
        <taxon>Pseudomonadota</taxon>
        <taxon>Betaproteobacteria</taxon>
        <taxon>Burkholderiales</taxon>
        <taxon>Burkholderiaceae</taxon>
        <taxon>Ralstonia</taxon>
    </lineage>
</organism>
<evidence type="ECO:0000256" key="4">
    <source>
        <dbReference type="RuleBase" id="RU361117"/>
    </source>
</evidence>
<dbReference type="Pfam" id="PF02358">
    <property type="entry name" value="Trehalose_PPase"/>
    <property type="match status" value="1"/>
</dbReference>
<dbReference type="PANTHER" id="PTHR43768">
    <property type="entry name" value="TREHALOSE 6-PHOSPHATE PHOSPHATASE"/>
    <property type="match status" value="1"/>
</dbReference>
<dbReference type="SUPFAM" id="SSF56784">
    <property type="entry name" value="HAD-like"/>
    <property type="match status" value="1"/>
</dbReference>
<dbReference type="EC" id="3.1.3.12" evidence="4"/>
<dbReference type="Gene3D" id="3.40.50.1000">
    <property type="entry name" value="HAD superfamily/HAD-like"/>
    <property type="match status" value="1"/>
</dbReference>
<dbReference type="NCBIfam" id="TIGR01484">
    <property type="entry name" value="HAD-SF-IIB"/>
    <property type="match status" value="1"/>
</dbReference>
<proteinExistence type="inferred from homology"/>
<dbReference type="CDD" id="cd01627">
    <property type="entry name" value="HAD_TPP"/>
    <property type="match status" value="1"/>
</dbReference>
<dbReference type="STRING" id="190721.ACS15_4171"/>
<dbReference type="RefSeq" id="WP_064806918.1">
    <property type="nucleotide sequence ID" value="NZ_CP016023.1"/>
</dbReference>
<reference evidence="6" key="1">
    <citation type="submission" date="2016-06" db="EMBL/GenBank/DDBJ databases">
        <authorList>
            <person name="Xu Y."/>
            <person name="Nagy A."/>
            <person name="Yan X."/>
            <person name="Kim S.W."/>
            <person name="Haley B."/>
            <person name="Liu N.T."/>
            <person name="Nou X."/>
        </authorList>
    </citation>
    <scope>NUCLEOTIDE SEQUENCE [LARGE SCALE GENOMIC DNA]</scope>
    <source>
        <strain evidence="6">ATCC 49129</strain>
    </source>
</reference>
<dbReference type="NCBIfam" id="TIGR00685">
    <property type="entry name" value="T6PP"/>
    <property type="match status" value="1"/>
</dbReference>
<dbReference type="UniPathway" id="UPA00299"/>
<keyword evidence="4" id="KW-0460">Magnesium</keyword>
<dbReference type="InterPro" id="IPR044651">
    <property type="entry name" value="OTSB-like"/>
</dbReference>
<dbReference type="AlphaFoldDB" id="A0A192A324"/>
<dbReference type="GO" id="GO:0004805">
    <property type="term" value="F:trehalose-phosphatase activity"/>
    <property type="evidence" value="ECO:0007669"/>
    <property type="project" value="UniProtKB-EC"/>
</dbReference>
<dbReference type="Gene3D" id="3.30.70.1020">
    <property type="entry name" value="Trehalose-6-phosphate phosphatase related protein, domain 2"/>
    <property type="match status" value="1"/>
</dbReference>
<evidence type="ECO:0000256" key="2">
    <source>
        <dbReference type="ARBA" id="ARBA00008770"/>
    </source>
</evidence>
<evidence type="ECO:0000256" key="1">
    <source>
        <dbReference type="ARBA" id="ARBA00005199"/>
    </source>
</evidence>
<evidence type="ECO:0000313" key="6">
    <source>
        <dbReference type="Proteomes" id="UP000078572"/>
    </source>
</evidence>
<comment type="similarity">
    <text evidence="2 4">Belongs to the trehalose phosphatase family.</text>
</comment>
<comment type="cofactor">
    <cofactor evidence="4">
        <name>Mg(2+)</name>
        <dbReference type="ChEBI" id="CHEBI:18420"/>
    </cofactor>
</comment>
<dbReference type="GO" id="GO:0005992">
    <property type="term" value="P:trehalose biosynthetic process"/>
    <property type="evidence" value="ECO:0007669"/>
    <property type="project" value="UniProtKB-UniPathway"/>
</dbReference>
<dbReference type="GO" id="GO:0046872">
    <property type="term" value="F:metal ion binding"/>
    <property type="evidence" value="ECO:0007669"/>
    <property type="project" value="UniProtKB-KW"/>
</dbReference>
<dbReference type="GeneID" id="61528253"/>
<protein>
    <recommendedName>
        <fullName evidence="4">Trehalose 6-phosphate phosphatase</fullName>
        <ecNumber evidence="4">3.1.3.12</ecNumber>
    </recommendedName>
</protein>
<sequence>MPKSDQSPHSTSASPLPEVDVAHTAFLLDFDGTLVDIAPHPDAVRVSAPLRKTLAALHAACGGALAIVSGRTVHDLESLLALPGLVIAGVHGAERRCADGNVVRLNTDADVIAELERELRAVLVQLPGVMLESKGIAFALHYRHTPDAENTVLALANRLAHRYAEHIRLQAGKMVVELKPRGASKGDAVHTLMTEPPFLGRTPLFAGDDLTDESAFDAVNTLNGWSVKIGTGPSQARWRVHDPSALRAWLAAMLPDQRDRI</sequence>
<dbReference type="InterPro" id="IPR003337">
    <property type="entry name" value="Trehalose_PPase"/>
</dbReference>
<dbReference type="InterPro" id="IPR023214">
    <property type="entry name" value="HAD_sf"/>
</dbReference>